<comment type="function">
    <text evidence="5">Involved in formation and maintenance of cell shape.</text>
</comment>
<feature type="transmembrane region" description="Helical" evidence="7">
    <location>
        <begin position="20"/>
        <end position="37"/>
    </location>
</feature>
<keyword evidence="7" id="KW-0472">Membrane</keyword>
<evidence type="ECO:0000313" key="9">
    <source>
        <dbReference type="EMBL" id="UZD55131.1"/>
    </source>
</evidence>
<dbReference type="InterPro" id="IPR042175">
    <property type="entry name" value="Cell/Rod_MreC_2"/>
</dbReference>
<feature type="region of interest" description="Disordered" evidence="6">
    <location>
        <begin position="280"/>
        <end position="310"/>
    </location>
</feature>
<keyword evidence="7" id="KW-0812">Transmembrane</keyword>
<reference evidence="9" key="1">
    <citation type="submission" date="2022-10" db="EMBL/GenBank/DDBJ databases">
        <title>Complete genome sequence of Schlegelella aquatica LMG 23380.</title>
        <authorList>
            <person name="Musilova J."/>
            <person name="Kourilova X."/>
            <person name="Bezdicek M."/>
            <person name="Hermankova K."/>
            <person name="Obruca S."/>
            <person name="Sedlar K."/>
        </authorList>
    </citation>
    <scope>NUCLEOTIDE SEQUENCE</scope>
    <source>
        <strain evidence="9">LMG 23380</strain>
    </source>
</reference>
<dbReference type="NCBIfam" id="TIGR00219">
    <property type="entry name" value="mreC"/>
    <property type="match status" value="1"/>
</dbReference>
<dbReference type="PANTHER" id="PTHR34138:SF1">
    <property type="entry name" value="CELL SHAPE-DETERMINING PROTEIN MREC"/>
    <property type="match status" value="1"/>
</dbReference>
<evidence type="ECO:0000313" key="10">
    <source>
        <dbReference type="Proteomes" id="UP001163266"/>
    </source>
</evidence>
<dbReference type="PANTHER" id="PTHR34138">
    <property type="entry name" value="CELL SHAPE-DETERMINING PROTEIN MREC"/>
    <property type="match status" value="1"/>
</dbReference>
<evidence type="ECO:0000256" key="7">
    <source>
        <dbReference type="SAM" id="Phobius"/>
    </source>
</evidence>
<protein>
    <recommendedName>
        <fullName evidence="2 5">Cell shape-determining protein MreC</fullName>
    </recommendedName>
    <alternativeName>
        <fullName evidence="4 5">Cell shape protein MreC</fullName>
    </alternativeName>
</protein>
<dbReference type="EMBL" id="CP110257">
    <property type="protein sequence ID" value="UZD55131.1"/>
    <property type="molecule type" value="Genomic_DNA"/>
</dbReference>
<dbReference type="Pfam" id="PF04085">
    <property type="entry name" value="MreC"/>
    <property type="match status" value="1"/>
</dbReference>
<dbReference type="RefSeq" id="WP_264892889.1">
    <property type="nucleotide sequence ID" value="NZ_CP110257.1"/>
</dbReference>
<comment type="similarity">
    <text evidence="1 5">Belongs to the MreC family.</text>
</comment>
<evidence type="ECO:0000256" key="2">
    <source>
        <dbReference type="ARBA" id="ARBA00013855"/>
    </source>
</evidence>
<dbReference type="Gene3D" id="2.40.10.340">
    <property type="entry name" value="Rod shape-determining protein MreC, domain 1"/>
    <property type="match status" value="1"/>
</dbReference>
<accession>A0ABY6MT25</accession>
<keyword evidence="3 5" id="KW-0133">Cell shape</keyword>
<gene>
    <name evidence="9" type="primary">mreC</name>
    <name evidence="9" type="ORF">OMP39_00605</name>
</gene>
<evidence type="ECO:0000256" key="3">
    <source>
        <dbReference type="ARBA" id="ARBA00022960"/>
    </source>
</evidence>
<organism evidence="9 10">
    <name type="scientific">Caldimonas aquatica</name>
    <dbReference type="NCBI Taxonomy" id="376175"/>
    <lineage>
        <taxon>Bacteria</taxon>
        <taxon>Pseudomonadati</taxon>
        <taxon>Pseudomonadota</taxon>
        <taxon>Betaproteobacteria</taxon>
        <taxon>Burkholderiales</taxon>
        <taxon>Sphaerotilaceae</taxon>
        <taxon>Caldimonas</taxon>
    </lineage>
</organism>
<evidence type="ECO:0000256" key="6">
    <source>
        <dbReference type="SAM" id="MobiDB-lite"/>
    </source>
</evidence>
<dbReference type="PIRSF" id="PIRSF038471">
    <property type="entry name" value="MreC"/>
    <property type="match status" value="1"/>
</dbReference>
<name>A0ABY6MT25_9BURK</name>
<dbReference type="Gene3D" id="2.40.10.350">
    <property type="entry name" value="Rod shape-determining protein MreC, domain 2"/>
    <property type="match status" value="1"/>
</dbReference>
<keyword evidence="10" id="KW-1185">Reference proteome</keyword>
<proteinExistence type="inferred from homology"/>
<evidence type="ECO:0000256" key="1">
    <source>
        <dbReference type="ARBA" id="ARBA00009369"/>
    </source>
</evidence>
<dbReference type="Proteomes" id="UP001163266">
    <property type="component" value="Chromosome"/>
</dbReference>
<evidence type="ECO:0000259" key="8">
    <source>
        <dbReference type="Pfam" id="PF04085"/>
    </source>
</evidence>
<evidence type="ECO:0000256" key="5">
    <source>
        <dbReference type="PIRNR" id="PIRNR038471"/>
    </source>
</evidence>
<keyword evidence="7" id="KW-1133">Transmembrane helix</keyword>
<evidence type="ECO:0000256" key="4">
    <source>
        <dbReference type="ARBA" id="ARBA00032089"/>
    </source>
</evidence>
<dbReference type="InterPro" id="IPR055342">
    <property type="entry name" value="MreC_beta-barrel_core"/>
</dbReference>
<feature type="domain" description="Rod shape-determining protein MreC beta-barrel core" evidence="8">
    <location>
        <begin position="132"/>
        <end position="278"/>
    </location>
</feature>
<dbReference type="InterPro" id="IPR042177">
    <property type="entry name" value="Cell/Rod_1"/>
</dbReference>
<dbReference type="InterPro" id="IPR007221">
    <property type="entry name" value="MreC"/>
</dbReference>
<sequence length="310" mass="33556">MPLGTLDRTPPPFFKQGPSAFTRLLVFSALAFFLMVADTRLRLTQPLRAVIATVLHPVQRVLLAPVEAVQVANEYLQGVHRAREKEEAAQRQLIAQADRLARLELLERENQRLRSLLELRPAVKSATQAAEVLYDAPDPYTRKVIIDRGATHGVARGSPVIDEHGVLGQVTRVYPLTSEVTLLTDKDAVIPVLNARTLIRGLAYGDPANEGLELRFMATNADVQEGDLLSTSGVDGIYPPGVAVAKVHKVDRRADSAFAKITLKPVASMASARQVLVVRPVSEQLPPRPSAETEAADGGGAGRRKGGPKP</sequence>